<dbReference type="OrthoDB" id="2018605at2759"/>
<evidence type="ECO:0000313" key="2">
    <source>
        <dbReference type="Proteomes" id="UP000825935"/>
    </source>
</evidence>
<dbReference type="PANTHER" id="PTHR33130">
    <property type="entry name" value="PUTATIVE (DUF1639)-RELATED"/>
    <property type="match status" value="1"/>
</dbReference>
<accession>A0A8T2VDV3</accession>
<dbReference type="Pfam" id="PF07797">
    <property type="entry name" value="DUF1639"/>
    <property type="match status" value="1"/>
</dbReference>
<gene>
    <name evidence="1" type="ORF">KP509_01G066100</name>
</gene>
<reference evidence="1" key="1">
    <citation type="submission" date="2021-08" db="EMBL/GenBank/DDBJ databases">
        <title>WGS assembly of Ceratopteris richardii.</title>
        <authorList>
            <person name="Marchant D.B."/>
            <person name="Chen G."/>
            <person name="Jenkins J."/>
            <person name="Shu S."/>
            <person name="Leebens-Mack J."/>
            <person name="Grimwood J."/>
            <person name="Schmutz J."/>
            <person name="Soltis P."/>
            <person name="Soltis D."/>
            <person name="Chen Z.-H."/>
        </authorList>
    </citation>
    <scope>NUCLEOTIDE SEQUENCE</scope>
    <source>
        <strain evidence="1">Whitten #5841</strain>
        <tissue evidence="1">Leaf</tissue>
    </source>
</reference>
<proteinExistence type="predicted"/>
<dbReference type="InterPro" id="IPR012438">
    <property type="entry name" value="DUF1639"/>
</dbReference>
<dbReference type="OMA" id="MELFEWP"/>
<name>A0A8T2VDV3_CERRI</name>
<comment type="caution">
    <text evidence="1">The sequence shown here is derived from an EMBL/GenBank/DDBJ whole genome shotgun (WGS) entry which is preliminary data.</text>
</comment>
<sequence>MVVARRGLEGGFRNGTFQNDIRSLEVYLMPKFMVALSHKEKEEDFMAIKGSKLPVRPKRRAKHIQKALHFVSPGTWLCDLSLDRYEVQESKNVKRKAHGLKAMANTESESLKS</sequence>
<dbReference type="PANTHER" id="PTHR33130:SF33">
    <property type="entry name" value="PUTATIVE (DUF1639)-RELATED"/>
    <property type="match status" value="1"/>
</dbReference>
<dbReference type="Proteomes" id="UP000825935">
    <property type="component" value="Chromosome 1"/>
</dbReference>
<evidence type="ECO:0000313" key="1">
    <source>
        <dbReference type="EMBL" id="KAH7446631.1"/>
    </source>
</evidence>
<keyword evidence="2" id="KW-1185">Reference proteome</keyword>
<protein>
    <submittedName>
        <fullName evidence="1">Uncharacterized protein</fullName>
    </submittedName>
</protein>
<dbReference type="EMBL" id="CM035406">
    <property type="protein sequence ID" value="KAH7446631.1"/>
    <property type="molecule type" value="Genomic_DNA"/>
</dbReference>
<dbReference type="AlphaFoldDB" id="A0A8T2VDV3"/>
<organism evidence="1 2">
    <name type="scientific">Ceratopteris richardii</name>
    <name type="common">Triangle waterfern</name>
    <dbReference type="NCBI Taxonomy" id="49495"/>
    <lineage>
        <taxon>Eukaryota</taxon>
        <taxon>Viridiplantae</taxon>
        <taxon>Streptophyta</taxon>
        <taxon>Embryophyta</taxon>
        <taxon>Tracheophyta</taxon>
        <taxon>Polypodiopsida</taxon>
        <taxon>Polypodiidae</taxon>
        <taxon>Polypodiales</taxon>
        <taxon>Pteridineae</taxon>
        <taxon>Pteridaceae</taxon>
        <taxon>Parkerioideae</taxon>
        <taxon>Ceratopteris</taxon>
    </lineage>
</organism>